<dbReference type="Proteomes" id="UP000092713">
    <property type="component" value="Unassembled WGS sequence"/>
</dbReference>
<reference evidence="2 3" key="1">
    <citation type="submission" date="2016-04" db="EMBL/GenBank/DDBJ databases">
        <title>Draft genome sequence of Janthinobacterium psychrotolerans sp. nov., isolated from freshwater sediments in Denmark.</title>
        <authorList>
            <person name="Gong X."/>
            <person name="Skrivergaard S."/>
            <person name="Korsgaard B.S."/>
            <person name="Schreiber L."/>
            <person name="Marshall I.P."/>
            <person name="Finster K."/>
            <person name="Schramm A."/>
        </authorList>
    </citation>
    <scope>NUCLEOTIDE SEQUENCE [LARGE SCALE GENOMIC DNA]</scope>
    <source>
        <strain evidence="2 3">S3-2</strain>
    </source>
</reference>
<evidence type="ECO:0000313" key="2">
    <source>
        <dbReference type="EMBL" id="OBV41523.1"/>
    </source>
</evidence>
<feature type="chain" id="PRO_5008355907" evidence="1">
    <location>
        <begin position="24"/>
        <end position="236"/>
    </location>
</feature>
<evidence type="ECO:0000256" key="1">
    <source>
        <dbReference type="SAM" id="SignalP"/>
    </source>
</evidence>
<sequence length="236" mass="25877">MRRWTLTTLMAGSLLLGGAPLQAAPVDAGHAIPRPAGTIAQFKVDLDSEGPTTFVLSRVDGIYGLQAWRYSRALDSMSKVTELQAALDAIVADKKTINEAQIRAALASLQLIDYSVVYHRSGNPQFDTIDHAQGKLVGYFNAEGQPVRQSRGQPAFAYKKTFQEKDGHFLTVTYVLGFGWQGAPAPSYHLRFINWETEPSRFSGSQDGPGVEYDTSCCAGELQARPVYRHGQRIGQ</sequence>
<gene>
    <name evidence="2" type="ORF">ASR47_103324</name>
</gene>
<dbReference type="EMBL" id="LOCQ01000030">
    <property type="protein sequence ID" value="OBV41523.1"/>
    <property type="molecule type" value="Genomic_DNA"/>
</dbReference>
<protein>
    <submittedName>
        <fullName evidence="2">Uncharacterized protein</fullName>
    </submittedName>
</protein>
<proteinExistence type="predicted"/>
<organism evidence="2 3">
    <name type="scientific">Janthinobacterium psychrotolerans</name>
    <dbReference type="NCBI Taxonomy" id="1747903"/>
    <lineage>
        <taxon>Bacteria</taxon>
        <taxon>Pseudomonadati</taxon>
        <taxon>Pseudomonadota</taxon>
        <taxon>Betaproteobacteria</taxon>
        <taxon>Burkholderiales</taxon>
        <taxon>Oxalobacteraceae</taxon>
        <taxon>Janthinobacterium</taxon>
    </lineage>
</organism>
<evidence type="ECO:0000313" key="3">
    <source>
        <dbReference type="Proteomes" id="UP000092713"/>
    </source>
</evidence>
<dbReference type="AlphaFoldDB" id="A0A1A7CB41"/>
<dbReference type="RefSeq" id="WP_171898862.1">
    <property type="nucleotide sequence ID" value="NZ_LOCQ01000030.1"/>
</dbReference>
<name>A0A1A7CB41_9BURK</name>
<comment type="caution">
    <text evidence="2">The sequence shown here is derived from an EMBL/GenBank/DDBJ whole genome shotgun (WGS) entry which is preliminary data.</text>
</comment>
<keyword evidence="3" id="KW-1185">Reference proteome</keyword>
<feature type="signal peptide" evidence="1">
    <location>
        <begin position="1"/>
        <end position="23"/>
    </location>
</feature>
<keyword evidence="1" id="KW-0732">Signal</keyword>
<accession>A0A1A7CB41</accession>
<dbReference type="STRING" id="1747903.ASR47_103324"/>